<dbReference type="InterPro" id="IPR036188">
    <property type="entry name" value="FAD/NAD-bd_sf"/>
</dbReference>
<feature type="non-terminal residue" evidence="1">
    <location>
        <position position="1"/>
    </location>
</feature>
<evidence type="ECO:0000313" key="1">
    <source>
        <dbReference type="EMBL" id="GAH65680.1"/>
    </source>
</evidence>
<dbReference type="Gene3D" id="3.50.50.60">
    <property type="entry name" value="FAD/NAD(P)-binding domain"/>
    <property type="match status" value="1"/>
</dbReference>
<dbReference type="PANTHER" id="PTHR42685">
    <property type="entry name" value="GERANYLGERANYL DIPHOSPHATE REDUCTASE"/>
    <property type="match status" value="1"/>
</dbReference>
<protein>
    <recommendedName>
        <fullName evidence="2">FAD dependent oxidoreductase domain-containing protein</fullName>
    </recommendedName>
</protein>
<dbReference type="PANTHER" id="PTHR42685:SF18">
    <property type="entry name" value="DIGERANYLGERANYLGLYCEROPHOSPHOLIPID REDUCTASE"/>
    <property type="match status" value="1"/>
</dbReference>
<reference evidence="1" key="1">
    <citation type="journal article" date="2014" name="Front. Microbiol.">
        <title>High frequency of phylogenetically diverse reductive dehalogenase-homologous genes in deep subseafloor sedimentary metagenomes.</title>
        <authorList>
            <person name="Kawai M."/>
            <person name="Futagami T."/>
            <person name="Toyoda A."/>
            <person name="Takaki Y."/>
            <person name="Nishi S."/>
            <person name="Hori S."/>
            <person name="Arai W."/>
            <person name="Tsubouchi T."/>
            <person name="Morono Y."/>
            <person name="Uchiyama I."/>
            <person name="Ito T."/>
            <person name="Fujiyama A."/>
            <person name="Inagaki F."/>
            <person name="Takami H."/>
        </authorList>
    </citation>
    <scope>NUCLEOTIDE SEQUENCE</scope>
    <source>
        <strain evidence="1">Expedition CK06-06</strain>
    </source>
</reference>
<dbReference type="InterPro" id="IPR050407">
    <property type="entry name" value="Geranylgeranyl_reductase"/>
</dbReference>
<dbReference type="Pfam" id="PF05834">
    <property type="entry name" value="Lycopene_cycl"/>
    <property type="match status" value="1"/>
</dbReference>
<feature type="non-terminal residue" evidence="1">
    <location>
        <position position="264"/>
    </location>
</feature>
<dbReference type="AlphaFoldDB" id="X1I8R3"/>
<organism evidence="1">
    <name type="scientific">marine sediment metagenome</name>
    <dbReference type="NCBI Taxonomy" id="412755"/>
    <lineage>
        <taxon>unclassified sequences</taxon>
        <taxon>metagenomes</taxon>
        <taxon>ecological metagenomes</taxon>
    </lineage>
</organism>
<dbReference type="EMBL" id="BARU01030654">
    <property type="protein sequence ID" value="GAH65680.1"/>
    <property type="molecule type" value="Genomic_DNA"/>
</dbReference>
<evidence type="ECO:0008006" key="2">
    <source>
        <dbReference type="Google" id="ProtNLM"/>
    </source>
</evidence>
<comment type="caution">
    <text evidence="1">The sequence shown here is derived from an EMBL/GenBank/DDBJ whole genome shotgun (WGS) entry which is preliminary data.</text>
</comment>
<dbReference type="SUPFAM" id="SSF51905">
    <property type="entry name" value="FAD/NAD(P)-binding domain"/>
    <property type="match status" value="1"/>
</dbReference>
<name>X1I8R3_9ZZZZ</name>
<accession>X1I8R3</accession>
<sequence>LSGKLLTLRRQETQACIVDRAAFDVALSNQAQGRGAEYVLNSSVRDIAVGDDRVGVDVARCGQGLNLEARVIVIATGFGLPLIEGLALGKLGDFAIGAQAEVETIGIDETEVYFGREVAPGFFAWLVPTSPPRALVGLLSRRRPGLYLRKLMSSLLAQGKIASTEVELSYGGILLKPLARTYSDRLVVVGGAAGQVKPTTGGGIYYGLLCADIAANSLHRALKSNDLSAKSLANYERQWKRKLGRELKVGYWARKFYEHLSDGQ</sequence>
<gene>
    <name evidence="1" type="ORF">S03H2_48596</name>
</gene>
<proteinExistence type="predicted"/>